<sequence>MHGHHASARSRSSKNCWDFLLSAPSTCWVFSRPAHYQSAADWAFLPSVTDPGQLCSSKLAAYVSFFLFLGP</sequence>
<dbReference type="Proteomes" id="UP000327157">
    <property type="component" value="Chromosome 16"/>
</dbReference>
<dbReference type="AlphaFoldDB" id="A0A5N5HBJ4"/>
<protein>
    <submittedName>
        <fullName evidence="1">Uncharacterized protein</fullName>
    </submittedName>
</protein>
<evidence type="ECO:0000313" key="1">
    <source>
        <dbReference type="EMBL" id="KAB2625255.1"/>
    </source>
</evidence>
<gene>
    <name evidence="1" type="ORF">D8674_016915</name>
</gene>
<reference evidence="1 2" key="1">
    <citation type="submission" date="2019-09" db="EMBL/GenBank/DDBJ databases">
        <authorList>
            <person name="Ou C."/>
        </authorList>
    </citation>
    <scope>NUCLEOTIDE SEQUENCE [LARGE SCALE GENOMIC DNA]</scope>
    <source>
        <strain evidence="1">S2</strain>
        <tissue evidence="1">Leaf</tissue>
    </source>
</reference>
<dbReference type="EMBL" id="SMOL01000160">
    <property type="protein sequence ID" value="KAB2625255.1"/>
    <property type="molecule type" value="Genomic_DNA"/>
</dbReference>
<proteinExistence type="predicted"/>
<reference evidence="2" key="2">
    <citation type="submission" date="2019-10" db="EMBL/GenBank/DDBJ databases">
        <title>A de novo genome assembly of a pear dwarfing rootstock.</title>
        <authorList>
            <person name="Wang F."/>
            <person name="Wang J."/>
            <person name="Li S."/>
            <person name="Zhang Y."/>
            <person name="Fang M."/>
            <person name="Ma L."/>
            <person name="Zhao Y."/>
            <person name="Jiang S."/>
        </authorList>
    </citation>
    <scope>NUCLEOTIDE SEQUENCE [LARGE SCALE GENOMIC DNA]</scope>
</reference>
<organism evidence="1 2">
    <name type="scientific">Pyrus ussuriensis x Pyrus communis</name>
    <dbReference type="NCBI Taxonomy" id="2448454"/>
    <lineage>
        <taxon>Eukaryota</taxon>
        <taxon>Viridiplantae</taxon>
        <taxon>Streptophyta</taxon>
        <taxon>Embryophyta</taxon>
        <taxon>Tracheophyta</taxon>
        <taxon>Spermatophyta</taxon>
        <taxon>Magnoliopsida</taxon>
        <taxon>eudicotyledons</taxon>
        <taxon>Gunneridae</taxon>
        <taxon>Pentapetalae</taxon>
        <taxon>rosids</taxon>
        <taxon>fabids</taxon>
        <taxon>Rosales</taxon>
        <taxon>Rosaceae</taxon>
        <taxon>Amygdaloideae</taxon>
        <taxon>Maleae</taxon>
        <taxon>Pyrus</taxon>
    </lineage>
</organism>
<keyword evidence="2" id="KW-1185">Reference proteome</keyword>
<reference evidence="1 2" key="3">
    <citation type="submission" date="2019-11" db="EMBL/GenBank/DDBJ databases">
        <title>A de novo genome assembly of a pear dwarfing rootstock.</title>
        <authorList>
            <person name="Wang F."/>
            <person name="Wang J."/>
            <person name="Li S."/>
            <person name="Zhang Y."/>
            <person name="Fang M."/>
            <person name="Ma L."/>
            <person name="Zhao Y."/>
            <person name="Jiang S."/>
        </authorList>
    </citation>
    <scope>NUCLEOTIDE SEQUENCE [LARGE SCALE GENOMIC DNA]</scope>
    <source>
        <strain evidence="1">S2</strain>
        <tissue evidence="1">Leaf</tissue>
    </source>
</reference>
<name>A0A5N5HBJ4_9ROSA</name>
<comment type="caution">
    <text evidence="1">The sequence shown here is derived from an EMBL/GenBank/DDBJ whole genome shotgun (WGS) entry which is preliminary data.</text>
</comment>
<evidence type="ECO:0000313" key="2">
    <source>
        <dbReference type="Proteomes" id="UP000327157"/>
    </source>
</evidence>
<accession>A0A5N5HBJ4</accession>